<dbReference type="Proteomes" id="UP001396334">
    <property type="component" value="Unassembled WGS sequence"/>
</dbReference>
<comment type="caution">
    <text evidence="1">The sequence shown here is derived from an EMBL/GenBank/DDBJ whole genome shotgun (WGS) entry which is preliminary data.</text>
</comment>
<protein>
    <submittedName>
        <fullName evidence="1">Uncharacterized protein</fullName>
    </submittedName>
</protein>
<keyword evidence="2" id="KW-1185">Reference proteome</keyword>
<evidence type="ECO:0000313" key="2">
    <source>
        <dbReference type="Proteomes" id="UP001396334"/>
    </source>
</evidence>
<gene>
    <name evidence="1" type="ORF">V6N11_023866</name>
</gene>
<accession>A0ABR2TNG6</accession>
<dbReference type="EMBL" id="JBBPBN010000005">
    <property type="protein sequence ID" value="KAK9039027.1"/>
    <property type="molecule type" value="Genomic_DNA"/>
</dbReference>
<name>A0ABR2TNG6_9ROSI</name>
<reference evidence="1 2" key="1">
    <citation type="journal article" date="2024" name="G3 (Bethesda)">
        <title>Genome assembly of Hibiscus sabdariffa L. provides insights into metabolisms of medicinal natural products.</title>
        <authorList>
            <person name="Kim T."/>
        </authorList>
    </citation>
    <scope>NUCLEOTIDE SEQUENCE [LARGE SCALE GENOMIC DNA]</scope>
    <source>
        <strain evidence="1">TK-2024</strain>
        <tissue evidence="1">Old leaves</tissue>
    </source>
</reference>
<organism evidence="1 2">
    <name type="scientific">Hibiscus sabdariffa</name>
    <name type="common">roselle</name>
    <dbReference type="NCBI Taxonomy" id="183260"/>
    <lineage>
        <taxon>Eukaryota</taxon>
        <taxon>Viridiplantae</taxon>
        <taxon>Streptophyta</taxon>
        <taxon>Embryophyta</taxon>
        <taxon>Tracheophyta</taxon>
        <taxon>Spermatophyta</taxon>
        <taxon>Magnoliopsida</taxon>
        <taxon>eudicotyledons</taxon>
        <taxon>Gunneridae</taxon>
        <taxon>Pentapetalae</taxon>
        <taxon>rosids</taxon>
        <taxon>malvids</taxon>
        <taxon>Malvales</taxon>
        <taxon>Malvaceae</taxon>
        <taxon>Malvoideae</taxon>
        <taxon>Hibiscus</taxon>
    </lineage>
</organism>
<proteinExistence type="predicted"/>
<sequence>MKSGDGRIRNCPINIDYTTMSDLIDSHSATWKVDIMFDIFDEVQARKICSIPLFKAGLSDVVNWRPDGSGIYSVKSGYRLLCNDTSSSSGIISPSHVSLISRFL</sequence>
<evidence type="ECO:0000313" key="1">
    <source>
        <dbReference type="EMBL" id="KAK9039027.1"/>
    </source>
</evidence>